<comment type="cofactor">
    <cofactor evidence="2">
        <name>Mn(2+)</name>
        <dbReference type="ChEBI" id="CHEBI:29035"/>
    </cofactor>
    <text evidence="2">The Mn(2+) ion enhances activity.</text>
</comment>
<keyword evidence="5" id="KW-1185">Reference proteome</keyword>
<feature type="binding site" evidence="2">
    <location>
        <position position="130"/>
    </location>
    <ligand>
        <name>Mn(2+)</name>
        <dbReference type="ChEBI" id="CHEBI:29035"/>
        <label>2</label>
    </ligand>
</feature>
<organism evidence="4 5">
    <name type="scientific">Acetivibrio mesophilus</name>
    <dbReference type="NCBI Taxonomy" id="2487273"/>
    <lineage>
        <taxon>Bacteria</taxon>
        <taxon>Bacillati</taxon>
        <taxon>Bacillota</taxon>
        <taxon>Clostridia</taxon>
        <taxon>Eubacteriales</taxon>
        <taxon>Oscillospiraceae</taxon>
        <taxon>Acetivibrio</taxon>
    </lineage>
</organism>
<evidence type="ECO:0000256" key="1">
    <source>
        <dbReference type="ARBA" id="ARBA00022801"/>
    </source>
</evidence>
<dbReference type="FunFam" id="3.30.70.360:FF:000001">
    <property type="entry name" value="N-acetyldiaminopimelate deacetylase"/>
    <property type="match status" value="1"/>
</dbReference>
<dbReference type="PIRSF" id="PIRSF005962">
    <property type="entry name" value="Pept_M20D_amidohydro"/>
    <property type="match status" value="1"/>
</dbReference>
<dbReference type="GO" id="GO:0019877">
    <property type="term" value="P:diaminopimelate biosynthetic process"/>
    <property type="evidence" value="ECO:0007669"/>
    <property type="project" value="UniProtKB-ARBA"/>
</dbReference>
<dbReference type="SUPFAM" id="SSF53187">
    <property type="entry name" value="Zn-dependent exopeptidases"/>
    <property type="match status" value="1"/>
</dbReference>
<dbReference type="InterPro" id="IPR002933">
    <property type="entry name" value="Peptidase_M20"/>
</dbReference>
<dbReference type="Pfam" id="PF01546">
    <property type="entry name" value="Peptidase_M20"/>
    <property type="match status" value="1"/>
</dbReference>
<keyword evidence="1 4" id="KW-0378">Hydrolase</keyword>
<dbReference type="InterPro" id="IPR011650">
    <property type="entry name" value="Peptidase_M20_dimer"/>
</dbReference>
<evidence type="ECO:0000256" key="2">
    <source>
        <dbReference type="PIRSR" id="PIRSR005962-1"/>
    </source>
</evidence>
<dbReference type="PANTHER" id="PTHR11014:SF63">
    <property type="entry name" value="METALLOPEPTIDASE, PUTATIVE (AFU_ORTHOLOGUE AFUA_6G09600)-RELATED"/>
    <property type="match status" value="1"/>
</dbReference>
<dbReference type="OrthoDB" id="9776731at2"/>
<dbReference type="AlphaFoldDB" id="A0A4V1K1X1"/>
<dbReference type="NCBIfam" id="TIGR01891">
    <property type="entry name" value="amidohydrolases"/>
    <property type="match status" value="1"/>
</dbReference>
<sequence length="380" mass="41956">MKITNEVYSIRDELLRDKNFFNCNPELGYKEFKTSKYISSRLKEIGFQVEENIATTGVVAVLKGKQDSPCIMFRADMDAVLTIPEETTSIMHACGHDAHMAILLGLASLLAKDKHNFKGTVKLVFQPGEEGFGGAEAMIHEGVLDNPKVDKAFALHVWSELDEDCIGIKDGPIMASGDEFEIEVYGKGGHAALPEKCSDSIYIASQIVVVLQSIVSRNISPIDTAVVSVTSFNGGCNYNTICEKVAIRGTCRTFRNETRELIASKIKEISTSIASSLGGKAIVKYRFKHPPVVNWKEESNLVAQIAELVVGKENIITNYSTMCTEDFSHFLRKVPGALVLVGCKGEEYWPQHSPNFYVGEKPMLIGLELLYGIARKYLSD</sequence>
<feature type="binding site" evidence="2">
    <location>
        <position position="96"/>
    </location>
    <ligand>
        <name>Mn(2+)</name>
        <dbReference type="ChEBI" id="CHEBI:29035"/>
        <label>2</label>
    </ligand>
</feature>
<evidence type="ECO:0000313" key="4">
    <source>
        <dbReference type="EMBL" id="RXE58269.1"/>
    </source>
</evidence>
<dbReference type="InterPro" id="IPR036264">
    <property type="entry name" value="Bact_exopeptidase_dim_dom"/>
</dbReference>
<accession>A0A4V1K1X1</accession>
<name>A0A4V1K1X1_9FIRM</name>
<keyword evidence="2" id="KW-0464">Manganese</keyword>
<dbReference type="Pfam" id="PF07687">
    <property type="entry name" value="M20_dimer"/>
    <property type="match status" value="1"/>
</dbReference>
<feature type="domain" description="Peptidase M20 dimerisation" evidence="3">
    <location>
        <begin position="180"/>
        <end position="272"/>
    </location>
</feature>
<comment type="caution">
    <text evidence="4">The sequence shown here is derived from an EMBL/GenBank/DDBJ whole genome shotgun (WGS) entry which is preliminary data.</text>
</comment>
<feature type="binding site" evidence="2">
    <location>
        <position position="352"/>
    </location>
    <ligand>
        <name>Mn(2+)</name>
        <dbReference type="ChEBI" id="CHEBI:29035"/>
        <label>2</label>
    </ligand>
</feature>
<dbReference type="Gene3D" id="3.40.630.10">
    <property type="entry name" value="Zn peptidases"/>
    <property type="match status" value="1"/>
</dbReference>
<dbReference type="Gene3D" id="3.30.70.360">
    <property type="match status" value="1"/>
</dbReference>
<reference evidence="5" key="1">
    <citation type="submission" date="2018-11" db="EMBL/GenBank/DDBJ databases">
        <title>Genome sequencing of a novel mesophilic and cellulolytic organism within the genus Hungateiclostridium.</title>
        <authorList>
            <person name="Rettenmaier R."/>
            <person name="Liebl W."/>
            <person name="Zverlov V."/>
        </authorList>
    </citation>
    <scope>NUCLEOTIDE SEQUENCE [LARGE SCALE GENOMIC DNA]</scope>
    <source>
        <strain evidence="5">N2K1</strain>
    </source>
</reference>
<gene>
    <name evidence="4" type="ORF">EFD62_13280</name>
</gene>
<feature type="binding site" evidence="2">
    <location>
        <position position="156"/>
    </location>
    <ligand>
        <name>Mn(2+)</name>
        <dbReference type="ChEBI" id="CHEBI:29035"/>
        <label>2</label>
    </ligand>
</feature>
<dbReference type="PANTHER" id="PTHR11014">
    <property type="entry name" value="PEPTIDASE M20 FAMILY MEMBER"/>
    <property type="match status" value="1"/>
</dbReference>
<dbReference type="InterPro" id="IPR017439">
    <property type="entry name" value="Amidohydrolase"/>
</dbReference>
<keyword evidence="2" id="KW-0479">Metal-binding</keyword>
<dbReference type="RefSeq" id="WP_069194973.1">
    <property type="nucleotide sequence ID" value="NZ_RLII01000021.1"/>
</dbReference>
<dbReference type="GO" id="GO:0046872">
    <property type="term" value="F:metal ion binding"/>
    <property type="evidence" value="ECO:0007669"/>
    <property type="project" value="UniProtKB-KW"/>
</dbReference>
<protein>
    <submittedName>
        <fullName evidence="4">Amidohydrolase</fullName>
    </submittedName>
</protein>
<dbReference type="EMBL" id="RLII01000021">
    <property type="protein sequence ID" value="RXE58269.1"/>
    <property type="molecule type" value="Genomic_DNA"/>
</dbReference>
<dbReference type="SUPFAM" id="SSF55031">
    <property type="entry name" value="Bacterial exopeptidase dimerisation domain"/>
    <property type="match status" value="1"/>
</dbReference>
<dbReference type="GO" id="GO:0050118">
    <property type="term" value="F:N-acetyldiaminopimelate deacetylase activity"/>
    <property type="evidence" value="ECO:0007669"/>
    <property type="project" value="UniProtKB-ARBA"/>
</dbReference>
<proteinExistence type="predicted"/>
<evidence type="ECO:0000313" key="5">
    <source>
        <dbReference type="Proteomes" id="UP000289166"/>
    </source>
</evidence>
<evidence type="ECO:0000259" key="3">
    <source>
        <dbReference type="Pfam" id="PF07687"/>
    </source>
</evidence>
<feature type="binding site" evidence="2">
    <location>
        <position position="94"/>
    </location>
    <ligand>
        <name>Mn(2+)</name>
        <dbReference type="ChEBI" id="CHEBI:29035"/>
        <label>2</label>
    </ligand>
</feature>
<dbReference type="Proteomes" id="UP000289166">
    <property type="component" value="Unassembled WGS sequence"/>
</dbReference>